<evidence type="ECO:0000313" key="1">
    <source>
        <dbReference type="Proteomes" id="UP000887579"/>
    </source>
</evidence>
<protein>
    <submittedName>
        <fullName evidence="2">C2H2-type domain-containing protein</fullName>
    </submittedName>
</protein>
<dbReference type="WBParaSite" id="ES5_v2.g6542.t1">
    <property type="protein sequence ID" value="ES5_v2.g6542.t1"/>
    <property type="gene ID" value="ES5_v2.g6542"/>
</dbReference>
<proteinExistence type="predicted"/>
<organism evidence="1 2">
    <name type="scientific">Panagrolaimus sp. ES5</name>
    <dbReference type="NCBI Taxonomy" id="591445"/>
    <lineage>
        <taxon>Eukaryota</taxon>
        <taxon>Metazoa</taxon>
        <taxon>Ecdysozoa</taxon>
        <taxon>Nematoda</taxon>
        <taxon>Chromadorea</taxon>
        <taxon>Rhabditida</taxon>
        <taxon>Tylenchina</taxon>
        <taxon>Panagrolaimomorpha</taxon>
        <taxon>Panagrolaimoidea</taxon>
        <taxon>Panagrolaimidae</taxon>
        <taxon>Panagrolaimus</taxon>
    </lineage>
</organism>
<name>A0AC34GPY7_9BILA</name>
<dbReference type="Proteomes" id="UP000887579">
    <property type="component" value="Unplaced"/>
</dbReference>
<sequence>MISGGSDPRLSIGSPESDESGEEDDEEALLGLNLIGNSMLSNDKQRQQHLRALGKSSSINSNNSSNSNNLDRKRPYPCKVCPSKFGSKMELEEHQNSHTGQKPFECEVCKSRFNRRSTLWNHKRIHSDAKPFVCTICHMQFKWKNSLKCHKEMHIRKNETPSIGDIDADIRQLTYATAAKRRMLEMDGGDSTRSASSLTIFSAASTSSQSNNNNNNNGGVGSCGSSSSSGGGGNDSTTKNVQRKKQKLTKKDSSNSIKKETMEATTNSSSSLFSASATADAEAAATAAAVAANNDAHQLNLLMNKAFGTSTHGGNDFDNNHTTSNYQGLMSNQAMRKLTFGNLAGDFDNSSNNLMSRDFATDFSLDQSNFDLMNNPLWMHLWNNEQVETMNNFSNPQNNPLFGGMDDPSKVLTGGIFDLKDTLGLQSPNGNNTCNNNNATTNHINMLLPKPMLNIDLNSFNSLQDSVNQQSNLPGINHLTSGTSFPDYSSHDTSSLTSQFHLGQNQSTASSSSTPSSNGHQPNGHLNSELSYHQPLDHALLLNTNHSNDYMLPLEYMTPTGGGGNQQQRQQHSTSLYSSHDLPLSALTSSSSHDPLEHSPHSSSTSRGMFYHSAASNLNDHHPGCISSSQLSTHAAAIAAAQQMR</sequence>
<accession>A0AC34GPY7</accession>
<reference evidence="2" key="1">
    <citation type="submission" date="2022-11" db="UniProtKB">
        <authorList>
            <consortium name="WormBaseParasite"/>
        </authorList>
    </citation>
    <scope>IDENTIFICATION</scope>
</reference>
<evidence type="ECO:0000313" key="2">
    <source>
        <dbReference type="WBParaSite" id="ES5_v2.g6542.t1"/>
    </source>
</evidence>